<feature type="compositionally biased region" description="Polar residues" evidence="1">
    <location>
        <begin position="1"/>
        <end position="11"/>
    </location>
</feature>
<proteinExistence type="predicted"/>
<gene>
    <name evidence="3" type="ORF">PLOB_00025610</name>
</gene>
<feature type="region of interest" description="Disordered" evidence="1">
    <location>
        <begin position="1"/>
        <end position="39"/>
    </location>
</feature>
<feature type="domain" description="Myb-like" evidence="2">
    <location>
        <begin position="47"/>
        <end position="117"/>
    </location>
</feature>
<reference evidence="3 4" key="1">
    <citation type="submission" date="2022-05" db="EMBL/GenBank/DDBJ databases">
        <authorList>
            <consortium name="Genoscope - CEA"/>
            <person name="William W."/>
        </authorList>
    </citation>
    <scope>NUCLEOTIDE SEQUENCE [LARGE SCALE GENOMIC DNA]</scope>
</reference>
<protein>
    <recommendedName>
        <fullName evidence="2">Myb-like domain-containing protein</fullName>
    </recommendedName>
</protein>
<dbReference type="SMART" id="SM00717">
    <property type="entry name" value="SANT"/>
    <property type="match status" value="1"/>
</dbReference>
<dbReference type="Proteomes" id="UP001159405">
    <property type="component" value="Unassembled WGS sequence"/>
</dbReference>
<evidence type="ECO:0000313" key="4">
    <source>
        <dbReference type="Proteomes" id="UP001159405"/>
    </source>
</evidence>
<keyword evidence="4" id="KW-1185">Reference proteome</keyword>
<sequence>MKRSTQPSGSTPGKPAGKVNRTGGQNNIKSRKNLFNFKPEKVPHPPQSPVWSVEERRALVEYIALFTPVEQDQLFKWPSFKDINFWEKCADALACTTGMPRRSGSACRYQVNSFLRKRYATLEEAEDDLQVNYFSGGLQDIHYENSSTLTSPGNVNSTPQAMLEKNTPLSPILAHSPHANSTNHETYNHGDTIAKVIKLLTLMTSRMRGDLIQNLFWQFMFLELDHDFRAFIPSDFIKLCCKGINVLHSNGKENVLYYLARGLGMSRKDGSGPRLPIDKMPFGLLSYNIRYFAMDTVNNISSDPHFVEWETTMFSNFGHKWICLQRGPGFAYDETVVDDSSAAACNSTSNTNSSEQGSSSILQQAWNETFQVGTQNGVQDEVEDQDTTREKVGADDCLDVETLVDTDDPLEVGAIVQTGDGIEVETVVEAGDPLEVGTIVEVGDGLGVETIVEAGYGLEVETLVEAEDELEVNDQVNEEVSYLWARLGSEEKEQIANGDRPIELETFHGIRPQAHKKKRTEVDPMKAKVNVAGHSVRTLQRRIQAAEFSRDTNVQVAVLKKIKERNKNGRWWIKADACDLRKGLRESMRHEWAGDCDLGDGKLQTLYQEYMDRKTFYGGLGLKDRRVRMKEDMALVISGLDNDLRFLVGGEKAAKDKYAAKQRQSNASEDGMFALAWECECFQTLININKDLKSSISSLHLRISTNQRDGNIAGDLTSLRQRLLSYAKDLFSKHREAASHLMVFMIADENAT</sequence>
<evidence type="ECO:0000259" key="2">
    <source>
        <dbReference type="SMART" id="SM00717"/>
    </source>
</evidence>
<dbReference type="EMBL" id="CALNXK010000030">
    <property type="protein sequence ID" value="CAH3117178.1"/>
    <property type="molecule type" value="Genomic_DNA"/>
</dbReference>
<evidence type="ECO:0000256" key="1">
    <source>
        <dbReference type="SAM" id="MobiDB-lite"/>
    </source>
</evidence>
<name>A0ABN8NU40_9CNID</name>
<accession>A0ABN8NU40</accession>
<comment type="caution">
    <text evidence="3">The sequence shown here is derived from an EMBL/GenBank/DDBJ whole genome shotgun (WGS) entry which is preliminary data.</text>
</comment>
<dbReference type="InterPro" id="IPR001005">
    <property type="entry name" value="SANT/Myb"/>
</dbReference>
<organism evidence="3 4">
    <name type="scientific">Porites lobata</name>
    <dbReference type="NCBI Taxonomy" id="104759"/>
    <lineage>
        <taxon>Eukaryota</taxon>
        <taxon>Metazoa</taxon>
        <taxon>Cnidaria</taxon>
        <taxon>Anthozoa</taxon>
        <taxon>Hexacorallia</taxon>
        <taxon>Scleractinia</taxon>
        <taxon>Fungiina</taxon>
        <taxon>Poritidae</taxon>
        <taxon>Porites</taxon>
    </lineage>
</organism>
<evidence type="ECO:0000313" key="3">
    <source>
        <dbReference type="EMBL" id="CAH3117178.1"/>
    </source>
</evidence>